<dbReference type="Proteomes" id="UP000288168">
    <property type="component" value="Unassembled WGS sequence"/>
</dbReference>
<feature type="region of interest" description="Disordered" evidence="1">
    <location>
        <begin position="103"/>
        <end position="129"/>
    </location>
</feature>
<name>A0A428QJF9_9HYPO</name>
<evidence type="ECO:0000256" key="1">
    <source>
        <dbReference type="SAM" id="MobiDB-lite"/>
    </source>
</evidence>
<organism evidence="2 3">
    <name type="scientific">Fusarium duplospermum</name>
    <dbReference type="NCBI Taxonomy" id="1325734"/>
    <lineage>
        <taxon>Eukaryota</taxon>
        <taxon>Fungi</taxon>
        <taxon>Dikarya</taxon>
        <taxon>Ascomycota</taxon>
        <taxon>Pezizomycotina</taxon>
        <taxon>Sordariomycetes</taxon>
        <taxon>Hypocreomycetidae</taxon>
        <taxon>Hypocreales</taxon>
        <taxon>Nectriaceae</taxon>
        <taxon>Fusarium</taxon>
        <taxon>Fusarium solani species complex</taxon>
    </lineage>
</organism>
<protein>
    <submittedName>
        <fullName evidence="2">Uncharacterized protein</fullName>
    </submittedName>
</protein>
<comment type="caution">
    <text evidence="2">The sequence shown here is derived from an EMBL/GenBank/DDBJ whole genome shotgun (WGS) entry which is preliminary data.</text>
</comment>
<evidence type="ECO:0000313" key="3">
    <source>
        <dbReference type="Proteomes" id="UP000288168"/>
    </source>
</evidence>
<sequence>MVEELNGALIRFSLSFEPFVASPAPVSRLSMVVPCRKSKSTSVKPMRTCSTGSRGQGPTSQGTIIWIWPVSCPVWQMETAAEQRFEPFATTRIDCQRVGYGRHKSNGLEDPGGNNSQPSGTPGSGWKCHRTNTGLDRSNFHLAHNRRFQGHKRHQSRESMGNSLRITMRPSAPENGRVIGFGS</sequence>
<dbReference type="AlphaFoldDB" id="A0A428QJF9"/>
<dbReference type="EMBL" id="NKCI01000029">
    <property type="protein sequence ID" value="RSL65462.1"/>
    <property type="molecule type" value="Genomic_DNA"/>
</dbReference>
<reference evidence="2 3" key="1">
    <citation type="submission" date="2017-06" db="EMBL/GenBank/DDBJ databases">
        <title>Comparative genomic analysis of Ambrosia Fusariam Clade fungi.</title>
        <authorList>
            <person name="Stajich J.E."/>
            <person name="Carrillo J."/>
            <person name="Kijimoto T."/>
            <person name="Eskalen A."/>
            <person name="O'Donnell K."/>
            <person name="Kasson M."/>
        </authorList>
    </citation>
    <scope>NUCLEOTIDE SEQUENCE [LARGE SCALE GENOMIC DNA]</scope>
    <source>
        <strain evidence="2 3">NRRL62584</strain>
    </source>
</reference>
<accession>A0A428QJF9</accession>
<gene>
    <name evidence="2" type="ORF">CEP54_004236</name>
</gene>
<evidence type="ECO:0000313" key="2">
    <source>
        <dbReference type="EMBL" id="RSL65462.1"/>
    </source>
</evidence>
<proteinExistence type="predicted"/>
<keyword evidence="3" id="KW-1185">Reference proteome</keyword>